<feature type="region of interest" description="Disordered" evidence="1">
    <location>
        <begin position="84"/>
        <end position="112"/>
    </location>
</feature>
<protein>
    <submittedName>
        <fullName evidence="3">Uncharacterized protein</fullName>
    </submittedName>
</protein>
<feature type="transmembrane region" description="Helical" evidence="2">
    <location>
        <begin position="45"/>
        <end position="67"/>
    </location>
</feature>
<keyword evidence="2" id="KW-1133">Transmembrane helix</keyword>
<gene>
    <name evidence="3" type="ORF">EMCG_08827</name>
</gene>
<dbReference type="Proteomes" id="UP000034164">
    <property type="component" value="Unassembled WGS sequence"/>
</dbReference>
<keyword evidence="2" id="KW-0812">Transmembrane</keyword>
<feature type="compositionally biased region" description="Basic and acidic residues" evidence="1">
    <location>
        <begin position="86"/>
        <end position="95"/>
    </location>
</feature>
<sequence>MSQNLSKLGLPTEISKNAEAYIETLHTLPANSPSKVRVIECYVKFIQGVFAVMTGFCGLAMFLSFLISNNSMDKDFEAENVSIENTEPRQDRPTTKEPILMGPTYPEPTHSARSSDNYLGIFEFEGYKPAHNAPQTLCINHGYTPYYFTADTRV</sequence>
<evidence type="ECO:0000256" key="1">
    <source>
        <dbReference type="SAM" id="MobiDB-lite"/>
    </source>
</evidence>
<evidence type="ECO:0000313" key="3">
    <source>
        <dbReference type="EMBL" id="KKZ65311.1"/>
    </source>
</evidence>
<evidence type="ECO:0000256" key="2">
    <source>
        <dbReference type="SAM" id="Phobius"/>
    </source>
</evidence>
<dbReference type="AlphaFoldDB" id="A0A0G2JA89"/>
<evidence type="ECO:0000313" key="4">
    <source>
        <dbReference type="Proteomes" id="UP000034164"/>
    </source>
</evidence>
<proteinExistence type="predicted"/>
<name>A0A0G2JA89_9EURO</name>
<dbReference type="EMBL" id="LCZI01000671">
    <property type="protein sequence ID" value="KKZ65311.1"/>
    <property type="molecule type" value="Genomic_DNA"/>
</dbReference>
<keyword evidence="2" id="KW-0472">Membrane</keyword>
<reference evidence="4" key="1">
    <citation type="journal article" date="2015" name="PLoS Genet.">
        <title>The dynamic genome and transcriptome of the human fungal pathogen Blastomyces and close relative Emmonsia.</title>
        <authorList>
            <person name="Munoz J.F."/>
            <person name="Gauthier G.M."/>
            <person name="Desjardins C.A."/>
            <person name="Gallo J.E."/>
            <person name="Holder J."/>
            <person name="Sullivan T.D."/>
            <person name="Marty A.J."/>
            <person name="Carmen J.C."/>
            <person name="Chen Z."/>
            <person name="Ding L."/>
            <person name="Gujja S."/>
            <person name="Magrini V."/>
            <person name="Misas E."/>
            <person name="Mitreva M."/>
            <person name="Priest M."/>
            <person name="Saif S."/>
            <person name="Whiston E.A."/>
            <person name="Young S."/>
            <person name="Zeng Q."/>
            <person name="Goldman W.E."/>
            <person name="Mardis E.R."/>
            <person name="Taylor J.W."/>
            <person name="McEwen J.G."/>
            <person name="Clay O.K."/>
            <person name="Klein B.S."/>
            <person name="Cuomo C.A."/>
        </authorList>
    </citation>
    <scope>NUCLEOTIDE SEQUENCE [LARGE SCALE GENOMIC DNA]</scope>
    <source>
        <strain evidence="4">UAMH 3008</strain>
    </source>
</reference>
<accession>A0A0G2JA89</accession>
<dbReference type="VEuPathDB" id="FungiDB:EMCG_08827"/>
<organism evidence="3 4">
    <name type="scientific">[Emmonsia] crescens</name>
    <dbReference type="NCBI Taxonomy" id="73230"/>
    <lineage>
        <taxon>Eukaryota</taxon>
        <taxon>Fungi</taxon>
        <taxon>Dikarya</taxon>
        <taxon>Ascomycota</taxon>
        <taxon>Pezizomycotina</taxon>
        <taxon>Eurotiomycetes</taxon>
        <taxon>Eurotiomycetidae</taxon>
        <taxon>Onygenales</taxon>
        <taxon>Ajellomycetaceae</taxon>
        <taxon>Emergomyces</taxon>
    </lineage>
</organism>
<comment type="caution">
    <text evidence="3">The sequence shown here is derived from an EMBL/GenBank/DDBJ whole genome shotgun (WGS) entry which is preliminary data.</text>
</comment>